<gene>
    <name evidence="4" type="ORF">ABB28_04365</name>
</gene>
<organism evidence="4 5">
    <name type="scientific">Stenotrophomonas chelatiphaga</name>
    <dbReference type="NCBI Taxonomy" id="517011"/>
    <lineage>
        <taxon>Bacteria</taxon>
        <taxon>Pseudomonadati</taxon>
        <taxon>Pseudomonadota</taxon>
        <taxon>Gammaproteobacteria</taxon>
        <taxon>Lysobacterales</taxon>
        <taxon>Lysobacteraceae</taxon>
        <taxon>Stenotrophomonas</taxon>
    </lineage>
</organism>
<proteinExistence type="predicted"/>
<dbReference type="PROSITE" id="PS51084">
    <property type="entry name" value="HIT_2"/>
    <property type="match status" value="1"/>
</dbReference>
<evidence type="ECO:0000256" key="1">
    <source>
        <dbReference type="PIRSR" id="PIRSR601310-1"/>
    </source>
</evidence>
<dbReference type="Proteomes" id="UP000051386">
    <property type="component" value="Unassembled WGS sequence"/>
</dbReference>
<feature type="short sequence motif" description="Histidine triad motif" evidence="2">
    <location>
        <begin position="95"/>
        <end position="99"/>
    </location>
</feature>
<comment type="caution">
    <text evidence="4">The sequence shown here is derived from an EMBL/GenBank/DDBJ whole genome shotgun (WGS) entry which is preliminary data.</text>
</comment>
<feature type="active site" description="Tele-AMP-histidine intermediate" evidence="1">
    <location>
        <position position="99"/>
    </location>
</feature>
<feature type="domain" description="HIT" evidence="3">
    <location>
        <begin position="5"/>
        <end position="110"/>
    </location>
</feature>
<dbReference type="EMBL" id="LDJK01000012">
    <property type="protein sequence ID" value="KRG75877.1"/>
    <property type="molecule type" value="Genomic_DNA"/>
</dbReference>
<evidence type="ECO:0000259" key="3">
    <source>
        <dbReference type="PROSITE" id="PS51084"/>
    </source>
</evidence>
<evidence type="ECO:0000313" key="5">
    <source>
        <dbReference type="Proteomes" id="UP000051386"/>
    </source>
</evidence>
<evidence type="ECO:0000313" key="4">
    <source>
        <dbReference type="EMBL" id="KRG75877.1"/>
    </source>
</evidence>
<protein>
    <recommendedName>
        <fullName evidence="3">HIT domain-containing protein</fullName>
    </recommendedName>
</protein>
<name>A0A0R0D2V8_9GAMM</name>
<sequence>MPHCVVCAITSGQLEAHVVFENRHIVCFLDHMPINEGHILLCPREHLADITDLPDGLLAELMLAAKALANKLQGCLKCDGVSLLQNNGRFNELGHFHLHLFPRFQDDGFSWVSRGSRLAGREALARVDDLLRNAGD</sequence>
<dbReference type="AlphaFoldDB" id="A0A0R0D2V8"/>
<dbReference type="InterPro" id="IPR001310">
    <property type="entry name" value="Histidine_triad_HIT"/>
</dbReference>
<dbReference type="Pfam" id="PF01230">
    <property type="entry name" value="HIT"/>
    <property type="match status" value="1"/>
</dbReference>
<reference evidence="4 5" key="1">
    <citation type="submission" date="2015-05" db="EMBL/GenBank/DDBJ databases">
        <title>Genome sequencing and analysis of members of genus Stenotrophomonas.</title>
        <authorList>
            <person name="Patil P.P."/>
            <person name="Midha S."/>
            <person name="Patil P.B."/>
        </authorList>
    </citation>
    <scope>NUCLEOTIDE SEQUENCE [LARGE SCALE GENOMIC DNA]</scope>
    <source>
        <strain evidence="4 5">DSM 21508</strain>
    </source>
</reference>
<dbReference type="PRINTS" id="PR00332">
    <property type="entry name" value="HISTRIAD"/>
</dbReference>
<keyword evidence="5" id="KW-1185">Reference proteome</keyword>
<dbReference type="PANTHER" id="PTHR46648">
    <property type="entry name" value="HIT FAMILY PROTEIN 1"/>
    <property type="match status" value="1"/>
</dbReference>
<dbReference type="InterPro" id="IPR011146">
    <property type="entry name" value="HIT-like"/>
</dbReference>
<accession>A0A0R0D2V8</accession>
<dbReference type="PATRIC" id="fig|517011.3.peg.293"/>
<dbReference type="SUPFAM" id="SSF54197">
    <property type="entry name" value="HIT-like"/>
    <property type="match status" value="1"/>
</dbReference>
<dbReference type="PANTHER" id="PTHR46648:SF1">
    <property type="entry name" value="ADENOSINE 5'-MONOPHOSPHORAMIDASE HNT1"/>
    <property type="match status" value="1"/>
</dbReference>
<evidence type="ECO:0000256" key="2">
    <source>
        <dbReference type="PROSITE-ProRule" id="PRU00464"/>
    </source>
</evidence>
<dbReference type="GO" id="GO:0009117">
    <property type="term" value="P:nucleotide metabolic process"/>
    <property type="evidence" value="ECO:0007669"/>
    <property type="project" value="TreeGrafter"/>
</dbReference>
<dbReference type="Gene3D" id="3.30.428.10">
    <property type="entry name" value="HIT-like"/>
    <property type="match status" value="1"/>
</dbReference>
<dbReference type="InterPro" id="IPR036265">
    <property type="entry name" value="HIT-like_sf"/>
</dbReference>
<dbReference type="GO" id="GO:0003824">
    <property type="term" value="F:catalytic activity"/>
    <property type="evidence" value="ECO:0007669"/>
    <property type="project" value="InterPro"/>
</dbReference>